<dbReference type="Gene3D" id="1.20.900.10">
    <property type="entry name" value="Dbl homology (DH) domain"/>
    <property type="match status" value="2"/>
</dbReference>
<dbReference type="EMBL" id="JAFBMS010000015">
    <property type="protein sequence ID" value="KAG9346372.1"/>
    <property type="molecule type" value="Genomic_DNA"/>
</dbReference>
<reference evidence="3" key="1">
    <citation type="thesis" date="2021" institute="BYU ScholarsArchive" country="Provo, UT, USA">
        <title>Applications of and Algorithms for Genome Assembly and Genomic Analyses with an Emphasis on Marine Teleosts.</title>
        <authorList>
            <person name="Pickett B.D."/>
        </authorList>
    </citation>
    <scope>NUCLEOTIDE SEQUENCE</scope>
    <source>
        <strain evidence="3">HI-2016</strain>
    </source>
</reference>
<dbReference type="PROSITE" id="PS50010">
    <property type="entry name" value="DH_2"/>
    <property type="match status" value="1"/>
</dbReference>
<keyword evidence="4" id="KW-1185">Reference proteome</keyword>
<feature type="domain" description="DH" evidence="2">
    <location>
        <begin position="1"/>
        <end position="153"/>
    </location>
</feature>
<proteinExistence type="predicted"/>
<comment type="caution">
    <text evidence="3">The sequence shown here is derived from an EMBL/GenBank/DDBJ whole genome shotgun (WGS) entry which is preliminary data.</text>
</comment>
<protein>
    <recommendedName>
        <fullName evidence="2">DH domain-containing protein</fullName>
    </recommendedName>
</protein>
<dbReference type="OrthoDB" id="2155291at2759"/>
<dbReference type="Gene3D" id="2.30.29.30">
    <property type="entry name" value="Pleckstrin-homology domain (PH domain)/Phosphotyrosine-binding domain (PTB)"/>
    <property type="match status" value="1"/>
</dbReference>
<dbReference type="InterPro" id="IPR011993">
    <property type="entry name" value="PH-like_dom_sf"/>
</dbReference>
<dbReference type="SUPFAM" id="SSF48065">
    <property type="entry name" value="DBL homology domain (DH-domain)"/>
    <property type="match status" value="1"/>
</dbReference>
<dbReference type="GO" id="GO:0005096">
    <property type="term" value="F:GTPase activator activity"/>
    <property type="evidence" value="ECO:0007669"/>
    <property type="project" value="UniProtKB-KW"/>
</dbReference>
<dbReference type="PANTHER" id="PTHR23182">
    <property type="entry name" value="BREAKPOINT CLUSTER REGION PROTEIN BCR"/>
    <property type="match status" value="1"/>
</dbReference>
<dbReference type="SUPFAM" id="SSF48350">
    <property type="entry name" value="GTPase activation domain, GAP"/>
    <property type="match status" value="1"/>
</dbReference>
<name>A0A8T2P9S0_9TELE</name>
<dbReference type="SUPFAM" id="SSF49562">
    <property type="entry name" value="C2 domain (Calcium/lipid-binding domain, CaLB)"/>
    <property type="match status" value="1"/>
</dbReference>
<dbReference type="InterPro" id="IPR035892">
    <property type="entry name" value="C2_domain_sf"/>
</dbReference>
<dbReference type="InterPro" id="IPR008936">
    <property type="entry name" value="Rho_GTPase_activation_prot"/>
</dbReference>
<dbReference type="PANTHER" id="PTHR23182:SF6">
    <property type="entry name" value="ACTIVE BREAKPOINT CLUSTER REGION-RELATED PROTEIN-LIKE"/>
    <property type="match status" value="1"/>
</dbReference>
<dbReference type="GO" id="GO:0005085">
    <property type="term" value="F:guanyl-nucleotide exchange factor activity"/>
    <property type="evidence" value="ECO:0007669"/>
    <property type="project" value="InterPro"/>
</dbReference>
<dbReference type="AlphaFoldDB" id="A0A8T2P9S0"/>
<evidence type="ECO:0000313" key="4">
    <source>
        <dbReference type="Proteomes" id="UP000824540"/>
    </source>
</evidence>
<dbReference type="SUPFAM" id="SSF50729">
    <property type="entry name" value="PH domain-like"/>
    <property type="match status" value="1"/>
</dbReference>
<dbReference type="GO" id="GO:0016020">
    <property type="term" value="C:membrane"/>
    <property type="evidence" value="ECO:0007669"/>
    <property type="project" value="TreeGrafter"/>
</dbReference>
<evidence type="ECO:0000256" key="1">
    <source>
        <dbReference type="ARBA" id="ARBA00022468"/>
    </source>
</evidence>
<dbReference type="Pfam" id="PF00621">
    <property type="entry name" value="RhoGEF"/>
    <property type="match status" value="1"/>
</dbReference>
<gene>
    <name evidence="3" type="ORF">JZ751_006683</name>
</gene>
<evidence type="ECO:0000313" key="3">
    <source>
        <dbReference type="EMBL" id="KAG9346372.1"/>
    </source>
</evidence>
<accession>A0A8T2P9S0</accession>
<evidence type="ECO:0000259" key="2">
    <source>
        <dbReference type="PROSITE" id="PS50010"/>
    </source>
</evidence>
<sequence>MEVYEEAVDYLQTYEREMEPDLLEDVFEVDFASCSLHADSIDLPDTPTGWTPEVMLEKRLPVLSSQQVQTVFFQVPELRDLHQEFYTALKARLQPAQSQEPDAQLQHRDKQPAPVGDLFLRMVSQLGVYRGFIDNYESAVEIVRKCTQSDQRFRTLAEDLLKHTPQEHQDHALLQEALRISSSFLSGVNEESHCKRAVTLSTGMRRQLMRDGFVVDMYEGGRSIRHLFLYTDLLLCAKMKGGTAGKQVSYRFSWYLPLAGLKLHWGLEQEQSADLQSRVSTMRGKMFHLRQELKQQRKGGKGYRTLDRSRRKLQQIELWLLTHSPVLPLELHSPNGKNHTLVFSALYELEEWREAIEKLIGEKCEDRSVCGTLSVAVHSACGLPQPASLYVCLEVDGYKFYDNKAQTRLSLSSLTPQWDEVDGAQCLSVLCVQQTEGGKSRREDKVQGRSSIQLDPSVILKKWKRWTVSMNHTEVHLSLKYLPHPLEPPSTAPVQHQPVFNVPIGVLAQQEGVLVPHIVRSCTEDVERRGLEELYFRELPEPLIPRDHFRSLADALGRWQRNKK</sequence>
<dbReference type="Proteomes" id="UP000824540">
    <property type="component" value="Unassembled WGS sequence"/>
</dbReference>
<dbReference type="InterPro" id="IPR035899">
    <property type="entry name" value="DBL_dom_sf"/>
</dbReference>
<dbReference type="InterPro" id="IPR037769">
    <property type="entry name" value="Abr/Bcr"/>
</dbReference>
<organism evidence="3 4">
    <name type="scientific">Albula glossodonta</name>
    <name type="common">roundjaw bonefish</name>
    <dbReference type="NCBI Taxonomy" id="121402"/>
    <lineage>
        <taxon>Eukaryota</taxon>
        <taxon>Metazoa</taxon>
        <taxon>Chordata</taxon>
        <taxon>Craniata</taxon>
        <taxon>Vertebrata</taxon>
        <taxon>Euteleostomi</taxon>
        <taxon>Actinopterygii</taxon>
        <taxon>Neopterygii</taxon>
        <taxon>Teleostei</taxon>
        <taxon>Albuliformes</taxon>
        <taxon>Albulidae</taxon>
        <taxon>Albula</taxon>
    </lineage>
</organism>
<keyword evidence="1" id="KW-0343">GTPase activation</keyword>
<dbReference type="InterPro" id="IPR000219">
    <property type="entry name" value="DH_dom"/>
</dbReference>
<dbReference type="SMART" id="SM00325">
    <property type="entry name" value="RhoGEF"/>
    <property type="match status" value="1"/>
</dbReference>